<reference evidence="2 3" key="1">
    <citation type="submission" date="2018-08" db="EMBL/GenBank/DDBJ databases">
        <title>Salinimonas sediminis sp. nov., a piezophilic bacterium isolated from a deep-sea sediment sample from the New Britain Trench.</title>
        <authorList>
            <person name="Cao J."/>
        </authorList>
    </citation>
    <scope>NUCLEOTIDE SEQUENCE [LARGE SCALE GENOMIC DNA]</scope>
    <source>
        <strain evidence="2 3">N102</strain>
    </source>
</reference>
<accession>A0A346NK65</accession>
<dbReference type="Gene3D" id="2.60.120.10">
    <property type="entry name" value="Jelly Rolls"/>
    <property type="match status" value="1"/>
</dbReference>
<sequence>MKVLFNLTTIAIIATLASSPALADTGTPNVVPVEDVQWGYLNPLRGDQSPGAADLWGDRTQDTASGMLVRFNKGFASPAHIHNITYRAIVIAGQMHNDDPKAERMWMPTGSFWTQPAGENHTTAANSPNNLIYLEIDSGPYLVEPSANEFDNGERAINLHRDNSVWLNNRELENIHVDGVEATYLWGDTSSLHGTMIKLPAGFSGQIVTPASEFRAVVVAGTVVYQASTNRPSKTLRPGSYLESAGDASLNLSNPNDTVATVYIRTNAHYLVE</sequence>
<feature type="signal peptide" evidence="1">
    <location>
        <begin position="1"/>
        <end position="23"/>
    </location>
</feature>
<dbReference type="AlphaFoldDB" id="A0A346NK65"/>
<feature type="chain" id="PRO_5017021595" evidence="1">
    <location>
        <begin position="24"/>
        <end position="273"/>
    </location>
</feature>
<dbReference type="InterPro" id="IPR011051">
    <property type="entry name" value="RmlC_Cupin_sf"/>
</dbReference>
<dbReference type="Pfam" id="PF14499">
    <property type="entry name" value="DUF4437"/>
    <property type="match status" value="1"/>
</dbReference>
<proteinExistence type="predicted"/>
<keyword evidence="3" id="KW-1185">Reference proteome</keyword>
<dbReference type="SUPFAM" id="SSF51182">
    <property type="entry name" value="RmlC-like cupins"/>
    <property type="match status" value="1"/>
</dbReference>
<evidence type="ECO:0000313" key="3">
    <source>
        <dbReference type="Proteomes" id="UP000262073"/>
    </source>
</evidence>
<dbReference type="KEGG" id="salm:D0Y50_05725"/>
<dbReference type="EMBL" id="CP031769">
    <property type="protein sequence ID" value="AXR05922.1"/>
    <property type="molecule type" value="Genomic_DNA"/>
</dbReference>
<evidence type="ECO:0000256" key="1">
    <source>
        <dbReference type="SAM" id="SignalP"/>
    </source>
</evidence>
<evidence type="ECO:0000313" key="2">
    <source>
        <dbReference type="EMBL" id="AXR05922.1"/>
    </source>
</evidence>
<organism evidence="2 3">
    <name type="scientific">Salinimonas sediminis</name>
    <dbReference type="NCBI Taxonomy" id="2303538"/>
    <lineage>
        <taxon>Bacteria</taxon>
        <taxon>Pseudomonadati</taxon>
        <taxon>Pseudomonadota</taxon>
        <taxon>Gammaproteobacteria</taxon>
        <taxon>Alteromonadales</taxon>
        <taxon>Alteromonadaceae</taxon>
        <taxon>Alteromonas/Salinimonas group</taxon>
        <taxon>Salinimonas</taxon>
    </lineage>
</organism>
<dbReference type="InterPro" id="IPR028013">
    <property type="entry name" value="DUF4437"/>
</dbReference>
<dbReference type="RefSeq" id="WP_117315914.1">
    <property type="nucleotide sequence ID" value="NZ_CP031769.1"/>
</dbReference>
<keyword evidence="1" id="KW-0732">Signal</keyword>
<dbReference type="InterPro" id="IPR014710">
    <property type="entry name" value="RmlC-like_jellyroll"/>
</dbReference>
<dbReference type="Proteomes" id="UP000262073">
    <property type="component" value="Chromosome"/>
</dbReference>
<gene>
    <name evidence="2" type="ORF">D0Y50_05725</name>
</gene>
<protein>
    <submittedName>
        <fullName evidence="2">DUF4437 domain-containing protein</fullName>
    </submittedName>
</protein>
<name>A0A346NK65_9ALTE</name>
<dbReference type="OrthoDB" id="291085at2"/>
<dbReference type="CDD" id="cd06989">
    <property type="entry name" value="cupin_DRT102"/>
    <property type="match status" value="1"/>
</dbReference>